<proteinExistence type="inferred from homology"/>
<feature type="domain" description="AAA+ ATPase" evidence="14">
    <location>
        <begin position="319"/>
        <end position="467"/>
    </location>
</feature>
<evidence type="ECO:0000256" key="7">
    <source>
        <dbReference type="ARBA" id="ARBA00022840"/>
    </source>
</evidence>
<dbReference type="GO" id="GO:0005795">
    <property type="term" value="C:Golgi stack"/>
    <property type="evidence" value="ECO:0007669"/>
    <property type="project" value="TreeGrafter"/>
</dbReference>
<keyword evidence="9 12" id="KW-0653">Protein transport</keyword>
<dbReference type="Gene3D" id="3.40.50.300">
    <property type="entry name" value="P-loop containing nucleotide triphosphate hydrolases"/>
    <property type="match status" value="2"/>
</dbReference>
<evidence type="ECO:0000256" key="12">
    <source>
        <dbReference type="RuleBase" id="RU367045"/>
    </source>
</evidence>
<dbReference type="Proteomes" id="UP000242877">
    <property type="component" value="Unassembled WGS sequence"/>
</dbReference>
<dbReference type="FunFam" id="3.40.50.300:FF:000187">
    <property type="entry name" value="Vesicular-fusion ATPase SEC18"/>
    <property type="match status" value="1"/>
</dbReference>
<dbReference type="Pfam" id="PF17862">
    <property type="entry name" value="AAA_lid_3"/>
    <property type="match status" value="1"/>
</dbReference>
<dbReference type="InterPro" id="IPR041569">
    <property type="entry name" value="AAA_lid_3"/>
</dbReference>
<evidence type="ECO:0000256" key="1">
    <source>
        <dbReference type="ARBA" id="ARBA00004496"/>
    </source>
</evidence>
<dbReference type="OrthoDB" id="9982946at2759"/>
<keyword evidence="6 12" id="KW-0547">Nucleotide-binding</keyword>
<evidence type="ECO:0000256" key="10">
    <source>
        <dbReference type="ARBA" id="ARBA00056429"/>
    </source>
</evidence>
<keyword evidence="4 12" id="KW-0963">Cytoplasm</keyword>
<evidence type="ECO:0000256" key="8">
    <source>
        <dbReference type="ARBA" id="ARBA00022892"/>
    </source>
</evidence>
<dbReference type="GO" id="GO:0016887">
    <property type="term" value="F:ATP hydrolysis activity"/>
    <property type="evidence" value="ECO:0007669"/>
    <property type="project" value="InterPro"/>
</dbReference>
<dbReference type="Gene3D" id="2.40.40.20">
    <property type="match status" value="1"/>
</dbReference>
<dbReference type="GO" id="GO:0005524">
    <property type="term" value="F:ATP binding"/>
    <property type="evidence" value="ECO:0007669"/>
    <property type="project" value="UniProtKB-UniRule"/>
</dbReference>
<dbReference type="PANTHER" id="PTHR23078">
    <property type="entry name" value="VESICULAR-FUSION PROTEIN NSF"/>
    <property type="match status" value="1"/>
</dbReference>
<evidence type="ECO:0000256" key="6">
    <source>
        <dbReference type="ARBA" id="ARBA00022741"/>
    </source>
</evidence>
<comment type="subcellular location">
    <subcellularLocation>
        <location evidence="1 12">Cytoplasm</location>
    </subcellularLocation>
</comment>
<dbReference type="InterPro" id="IPR003959">
    <property type="entry name" value="ATPase_AAA_core"/>
</dbReference>
<dbReference type="GO" id="GO:0006891">
    <property type="term" value="P:intra-Golgi vesicle-mediated transport"/>
    <property type="evidence" value="ECO:0007669"/>
    <property type="project" value="TreeGrafter"/>
</dbReference>
<evidence type="ECO:0000256" key="11">
    <source>
        <dbReference type="ARBA" id="ARBA00068637"/>
    </source>
</evidence>
<dbReference type="GO" id="GO:0043001">
    <property type="term" value="P:Golgi to plasma membrane protein transport"/>
    <property type="evidence" value="ECO:0007669"/>
    <property type="project" value="TreeGrafter"/>
</dbReference>
<dbReference type="PROSITE" id="PS00674">
    <property type="entry name" value="AAA"/>
    <property type="match status" value="1"/>
</dbReference>
<evidence type="ECO:0000259" key="16">
    <source>
        <dbReference type="SMART" id="SM01073"/>
    </source>
</evidence>
<feature type="region of interest" description="Disordered" evidence="13">
    <location>
        <begin position="1"/>
        <end position="78"/>
    </location>
</feature>
<evidence type="ECO:0000259" key="15">
    <source>
        <dbReference type="SMART" id="SM01072"/>
    </source>
</evidence>
<evidence type="ECO:0000256" key="3">
    <source>
        <dbReference type="ARBA" id="ARBA00022448"/>
    </source>
</evidence>
<evidence type="ECO:0000313" key="18">
    <source>
        <dbReference type="Proteomes" id="UP000242877"/>
    </source>
</evidence>
<evidence type="ECO:0000256" key="2">
    <source>
        <dbReference type="ARBA" id="ARBA00006914"/>
    </source>
</evidence>
<dbReference type="InterPro" id="IPR027417">
    <property type="entry name" value="P-loop_NTPase"/>
</dbReference>
<comment type="function">
    <text evidence="10 12">Required for vesicle-mediated transport. Catalyzes the fusion of transport vesicles within the Golgi cisternae. Is also required for transport from the endoplasmic reticulum to the Golgi stack. Seems to function as a fusion protein required for the delivery of cargo proteins to all compartments of the Golgi stack independent of vesicle origin.</text>
</comment>
<dbReference type="FunFam" id="2.40.40.20:FF:000012">
    <property type="entry name" value="Vesicle-fusing ATPase protein"/>
    <property type="match status" value="1"/>
</dbReference>
<keyword evidence="18" id="KW-1185">Reference proteome</keyword>
<dbReference type="Gene3D" id="3.10.330.10">
    <property type="match status" value="1"/>
</dbReference>
<dbReference type="Pfam" id="PF00004">
    <property type="entry name" value="AAA"/>
    <property type="match status" value="2"/>
</dbReference>
<sequence length="817" mass="89270">MFNRDNLFSSRESRQPPAGYHTPRYSPAPSNGSYSDLPRPDPRLGAQPSHPARTPVMSSRSPRPAAGGQGWSLRPTKSPDSSYTYGNLVAVSPLDIPPSRDGTDLLIIVNDQSVFTARPLNGFPAGMIGMSDPQRTWAQVSLTDVVNVKPYDVFANGGEAYVASMDVEVGFAGKKRTDAPYDQDELAAAVIHNFQNQILAPGQKILMDYKSIPLLLTVKTVQLGSLNEKGSKGSTSSVPTTRGILTPLSFITFFKDARTDINLKASTRRSAPHAIIQPDFKFENMGIGGLDEEFSTIFRRAFASRLFPPAIVERLGITHVKGVLLFGPPGTGKTLIARQIGKMLNTRPPKVINGPEVLNKYVGQSEENVRKLFADAEKEYKEKGDESGLHIIIFDELDAVCRQRGSGSGGGTGVGDNVVNQLLSKLDGVDQLNNLLLIGMTNRMDMIDEALLRPGRLELHVEISLPDEAGRVQILKIHTAKMKTNNHLGDDVDLNELAAKTKNFSGAEIAGLVRAAASFAFSRHIKIGDDANVSEDAINLKVTRDDFMHALETMEPAYGVPTENLETCMANGIIHFSPHVDRVLKLGMLQVKIAATPKPSGNVFSLLLHGERGAGKTALSAKIALDSGLPFVRMITPHDMMGFNDMMKVSHIQKVMQDAHKSVSSIIILDSIEQLIEWSDIGPRFSNTVVHAIQNLVTKPPPKGRQLLVIATSSERTVLEKLKVYESFDEKVHVAIVNTYDELAHILRQVKSFPDQDIDRALSGIKDVTQSKRIGVGIKQVLRAIQAAHEDDDLVEGFVNAMTRRMEESGSLTDNFA</sequence>
<dbReference type="InterPro" id="IPR003593">
    <property type="entry name" value="AAA+_ATPase"/>
</dbReference>
<dbReference type="SUPFAM" id="SSF50692">
    <property type="entry name" value="ADC-like"/>
    <property type="match status" value="1"/>
</dbReference>
<keyword evidence="7 12" id="KW-0067">ATP-binding</keyword>
<dbReference type="PANTHER" id="PTHR23078:SF3">
    <property type="entry name" value="VESICLE-FUSING ATPASE"/>
    <property type="match status" value="1"/>
</dbReference>
<keyword evidence="8 12" id="KW-0931">ER-Golgi transport</keyword>
<feature type="domain" description="CDC48" evidence="15">
    <location>
        <begin position="180"/>
        <end position="251"/>
    </location>
</feature>
<keyword evidence="5" id="KW-0677">Repeat</keyword>
<dbReference type="SUPFAM" id="SSF54585">
    <property type="entry name" value="Cdc48 domain 2-like"/>
    <property type="match status" value="1"/>
</dbReference>
<dbReference type="InterPro" id="IPR039812">
    <property type="entry name" value="Vesicle-fus_ATPase"/>
</dbReference>
<dbReference type="Pfam" id="PF02933">
    <property type="entry name" value="CDC48_2"/>
    <property type="match status" value="1"/>
</dbReference>
<feature type="domain" description="CDC48 N-terminal subdomain" evidence="16">
    <location>
        <begin position="72"/>
        <end position="153"/>
    </location>
</feature>
<evidence type="ECO:0000256" key="9">
    <source>
        <dbReference type="ARBA" id="ARBA00022927"/>
    </source>
</evidence>
<dbReference type="FunFam" id="3.40.50.300:FF:000166">
    <property type="entry name" value="vesicle-fusing ATPase isoform X1"/>
    <property type="match status" value="1"/>
</dbReference>
<dbReference type="VEuPathDB" id="FungiDB:AAP_02030"/>
<dbReference type="SMART" id="SM01072">
    <property type="entry name" value="CDC48_2"/>
    <property type="match status" value="1"/>
</dbReference>
<dbReference type="AlphaFoldDB" id="A0A168AHP5"/>
<feature type="domain" description="AAA+ ATPase" evidence="14">
    <location>
        <begin position="602"/>
        <end position="738"/>
    </location>
</feature>
<evidence type="ECO:0000256" key="5">
    <source>
        <dbReference type="ARBA" id="ARBA00022737"/>
    </source>
</evidence>
<dbReference type="InterPro" id="IPR004201">
    <property type="entry name" value="Cdc48_dom2"/>
</dbReference>
<keyword evidence="12" id="KW-0378">Hydrolase</keyword>
<comment type="similarity">
    <text evidence="2 12">Belongs to the AAA ATPase family.</text>
</comment>
<dbReference type="InterPro" id="IPR003338">
    <property type="entry name" value="CDC4_N-term_subdom"/>
</dbReference>
<dbReference type="InterPro" id="IPR009010">
    <property type="entry name" value="Asp_de-COase-like_dom_sf"/>
</dbReference>
<organism evidence="17 18">
    <name type="scientific">Ascosphaera apis ARSEF 7405</name>
    <dbReference type="NCBI Taxonomy" id="392613"/>
    <lineage>
        <taxon>Eukaryota</taxon>
        <taxon>Fungi</taxon>
        <taxon>Dikarya</taxon>
        <taxon>Ascomycota</taxon>
        <taxon>Pezizomycotina</taxon>
        <taxon>Eurotiomycetes</taxon>
        <taxon>Eurotiomycetidae</taxon>
        <taxon>Onygenales</taxon>
        <taxon>Ascosphaeraceae</taxon>
        <taxon>Ascosphaera</taxon>
    </lineage>
</organism>
<evidence type="ECO:0000259" key="14">
    <source>
        <dbReference type="SMART" id="SM00382"/>
    </source>
</evidence>
<dbReference type="FunFam" id="1.10.8.60:FF:000026">
    <property type="entry name" value="vesicle-fusing ATPase isoform X1"/>
    <property type="match status" value="1"/>
</dbReference>
<dbReference type="CDD" id="cd00009">
    <property type="entry name" value="AAA"/>
    <property type="match status" value="1"/>
</dbReference>
<evidence type="ECO:0000313" key="17">
    <source>
        <dbReference type="EMBL" id="KZZ93937.1"/>
    </source>
</evidence>
<dbReference type="SUPFAM" id="SSF52540">
    <property type="entry name" value="P-loop containing nucleoside triphosphate hydrolases"/>
    <property type="match status" value="2"/>
</dbReference>
<dbReference type="SMART" id="SM00382">
    <property type="entry name" value="AAA"/>
    <property type="match status" value="2"/>
</dbReference>
<keyword evidence="3 12" id="KW-0813">Transport</keyword>
<gene>
    <name evidence="17" type="ORF">AAP_02030</name>
</gene>
<comment type="caution">
    <text evidence="17">The sequence shown here is derived from an EMBL/GenBank/DDBJ whole genome shotgun (WGS) entry which is preliminary data.</text>
</comment>
<name>A0A168AHP5_9EURO</name>
<evidence type="ECO:0000256" key="13">
    <source>
        <dbReference type="SAM" id="MobiDB-lite"/>
    </source>
</evidence>
<dbReference type="EMBL" id="AZGZ01000007">
    <property type="protein sequence ID" value="KZZ93937.1"/>
    <property type="molecule type" value="Genomic_DNA"/>
</dbReference>
<dbReference type="GO" id="GO:0035494">
    <property type="term" value="P:SNARE complex disassembly"/>
    <property type="evidence" value="ECO:0007669"/>
    <property type="project" value="InterPro"/>
</dbReference>
<dbReference type="InterPro" id="IPR003960">
    <property type="entry name" value="ATPase_AAA_CS"/>
</dbReference>
<accession>A0A168AHP5</accession>
<feature type="compositionally biased region" description="Polar residues" evidence="13">
    <location>
        <begin position="1"/>
        <end position="10"/>
    </location>
</feature>
<protein>
    <recommendedName>
        <fullName evidence="11 12">Vesicular-fusion protein SEC18</fullName>
    </recommendedName>
</protein>
<dbReference type="SMART" id="SM01073">
    <property type="entry name" value="CDC48_N"/>
    <property type="match status" value="1"/>
</dbReference>
<reference evidence="17 18" key="1">
    <citation type="journal article" date="2016" name="Genome Biol. Evol.">
        <title>Divergent and convergent evolution of fungal pathogenicity.</title>
        <authorList>
            <person name="Shang Y."/>
            <person name="Xiao G."/>
            <person name="Zheng P."/>
            <person name="Cen K."/>
            <person name="Zhan S."/>
            <person name="Wang C."/>
        </authorList>
    </citation>
    <scope>NUCLEOTIDE SEQUENCE [LARGE SCALE GENOMIC DNA]</scope>
    <source>
        <strain evidence="17 18">ARSEF 7405</strain>
    </source>
</reference>
<evidence type="ECO:0000256" key="4">
    <source>
        <dbReference type="ARBA" id="ARBA00022490"/>
    </source>
</evidence>
<dbReference type="InterPro" id="IPR029067">
    <property type="entry name" value="CDC48_domain_2-like_sf"/>
</dbReference>
<dbReference type="Gene3D" id="1.10.8.60">
    <property type="match status" value="2"/>
</dbReference>